<dbReference type="GO" id="GO:0042597">
    <property type="term" value="C:periplasmic space"/>
    <property type="evidence" value="ECO:0007669"/>
    <property type="project" value="InterPro"/>
</dbReference>
<dbReference type="InterPro" id="IPR008258">
    <property type="entry name" value="Transglycosylase_SLT_dom_1"/>
</dbReference>
<dbReference type="InterPro" id="IPR008939">
    <property type="entry name" value="Lytic_TGlycosylase_superhlx_U"/>
</dbReference>
<dbReference type="Proteomes" id="UP000247540">
    <property type="component" value="Unassembled WGS sequence"/>
</dbReference>
<feature type="domain" description="Transglycosylase SLT" evidence="4">
    <location>
        <begin position="527"/>
        <end position="629"/>
    </location>
</feature>
<evidence type="ECO:0000256" key="2">
    <source>
        <dbReference type="ARBA" id="ARBA00022729"/>
    </source>
</evidence>
<dbReference type="PANTHER" id="PTHR37423">
    <property type="entry name" value="SOLUBLE LYTIC MUREIN TRANSGLYCOSYLASE-RELATED"/>
    <property type="match status" value="1"/>
</dbReference>
<evidence type="ECO:0000313" key="5">
    <source>
        <dbReference type="EMBL" id="PYE78915.1"/>
    </source>
</evidence>
<dbReference type="AlphaFoldDB" id="A0A318SNK8"/>
<feature type="chain" id="PRO_5016266743" evidence="3">
    <location>
        <begin position="26"/>
        <end position="694"/>
    </location>
</feature>
<comment type="similarity">
    <text evidence="1">Belongs to the transglycosylase Slt family.</text>
</comment>
<proteinExistence type="inferred from homology"/>
<comment type="caution">
    <text evidence="5">The sequence shown here is derived from an EMBL/GenBank/DDBJ whole genome shotgun (WGS) entry which is preliminary data.</text>
</comment>
<dbReference type="EMBL" id="QJTC01000004">
    <property type="protein sequence ID" value="PYE78915.1"/>
    <property type="molecule type" value="Genomic_DNA"/>
</dbReference>
<name>A0A318SNK8_9BURK</name>
<dbReference type="Gene3D" id="1.10.530.10">
    <property type="match status" value="1"/>
</dbReference>
<accession>A0A318SNK8</accession>
<gene>
    <name evidence="5" type="ORF">DFQ15_104108</name>
</gene>
<dbReference type="SUPFAM" id="SSF48435">
    <property type="entry name" value="Bacterial muramidases"/>
    <property type="match status" value="1"/>
</dbReference>
<dbReference type="PANTHER" id="PTHR37423:SF5">
    <property type="entry name" value="SOLUBLE LYTIC MUREIN TRANSGLYCOSYLASE"/>
    <property type="match status" value="1"/>
</dbReference>
<keyword evidence="2 3" id="KW-0732">Signal</keyword>
<reference evidence="5 6" key="1">
    <citation type="submission" date="2018-06" db="EMBL/GenBank/DDBJ databases">
        <title>Genomic Encyclopedia of Type Strains, Phase III (KMG-III): the genomes of soil and plant-associated and newly described type strains.</title>
        <authorList>
            <person name="Whitman W."/>
        </authorList>
    </citation>
    <scope>NUCLEOTIDE SEQUENCE [LARGE SCALE GENOMIC DNA]</scope>
    <source>
        <strain evidence="5 6">CECT 7646</strain>
    </source>
</reference>
<feature type="signal peptide" evidence="3">
    <location>
        <begin position="1"/>
        <end position="25"/>
    </location>
</feature>
<dbReference type="RefSeq" id="WP_110464852.1">
    <property type="nucleotide sequence ID" value="NZ_JAMOFZ010000004.1"/>
</dbReference>
<organism evidence="5 6">
    <name type="scientific">Xylophilus ampelinus</name>
    <dbReference type="NCBI Taxonomy" id="54067"/>
    <lineage>
        <taxon>Bacteria</taxon>
        <taxon>Pseudomonadati</taxon>
        <taxon>Pseudomonadota</taxon>
        <taxon>Betaproteobacteria</taxon>
        <taxon>Burkholderiales</taxon>
        <taxon>Xylophilus</taxon>
    </lineage>
</organism>
<dbReference type="SUPFAM" id="SSF53955">
    <property type="entry name" value="Lysozyme-like"/>
    <property type="match status" value="1"/>
</dbReference>
<protein>
    <submittedName>
        <fullName evidence="5">Soluble lytic murein transglycosylase</fullName>
    </submittedName>
</protein>
<dbReference type="GO" id="GO:0004553">
    <property type="term" value="F:hydrolase activity, hydrolyzing O-glycosyl compounds"/>
    <property type="evidence" value="ECO:0007669"/>
    <property type="project" value="InterPro"/>
</dbReference>
<sequence length="694" mass="76204">MKFQKILTSALAFGLLAGTGAAAQAQGTPAGRGDDVLLEMNQAFKRGDRARLAALLPMAQGHALEPWAAYWELRARIDSAQPEEIEAFFARWSGTYQEDRLRNDWLRILGQRRDWQRFADAYPLFRMNDDREVRCYAIVVERLRGTGPLPAATVDEVRRNWYGMRESDDGCTLAAAELFAARQFTADDVWRKARLAIDANRPRVARAAVEIVAPEESALVAQIGDNPARFLASKATAGSRTRKELVTLALLKMNASDPDAAAQQLDSKWSVQMRPEERNWVWGAIGRQAASRLSPTALEYFAKVTRDTDLHGEMLAWKARAALRAGNWKEVLSAITAMDDALRVDSAWVYWRAKALLAGGPLGTAPAPTAAVQPESASLPAATAAAGRVSDRQRAEARQLLEGIASPRGFYEQLALEELGQRIAMPERPAPPTTQEREAARTNPSLARGLYAILLGLRSEGVREWNYATNLHATGGMGDRELLAAADMACQSEIWDRCINTSERTRSVFDTGQRFPMPHQSGVVMRSRQIGLDPAYVYGLIRQESRFITDARSGVGASGLMQVMPATARWTANKIGMGGFRPEQINDRDTNIAIGTAYLKLALDDFQGSMPLAAAAYNAGPGRPRSWRNGPVVDAAIWAENVPFAETRDYVKKVLANTTSYAAILSGQPQSLRARLGTVGPKDPNFVEPNKDLP</sequence>
<evidence type="ECO:0000313" key="6">
    <source>
        <dbReference type="Proteomes" id="UP000247540"/>
    </source>
</evidence>
<evidence type="ECO:0000256" key="1">
    <source>
        <dbReference type="ARBA" id="ARBA00007734"/>
    </source>
</evidence>
<evidence type="ECO:0000256" key="3">
    <source>
        <dbReference type="SAM" id="SignalP"/>
    </source>
</evidence>
<dbReference type="Gene3D" id="1.25.20.10">
    <property type="entry name" value="Bacterial muramidases"/>
    <property type="match status" value="1"/>
</dbReference>
<dbReference type="OrthoDB" id="92254at2"/>
<keyword evidence="6" id="KW-1185">Reference proteome</keyword>
<dbReference type="InterPro" id="IPR023346">
    <property type="entry name" value="Lysozyme-like_dom_sf"/>
</dbReference>
<dbReference type="Pfam" id="PF01464">
    <property type="entry name" value="SLT"/>
    <property type="match status" value="1"/>
</dbReference>
<evidence type="ECO:0000259" key="4">
    <source>
        <dbReference type="Pfam" id="PF01464"/>
    </source>
</evidence>
<dbReference type="CDD" id="cd13401">
    <property type="entry name" value="Slt70-like"/>
    <property type="match status" value="1"/>
</dbReference>